<name>A0A6J1LI99_DROHY</name>
<feature type="compositionally biased region" description="Basic and acidic residues" evidence="1">
    <location>
        <begin position="54"/>
        <end position="64"/>
    </location>
</feature>
<keyword evidence="2" id="KW-0732">Signal</keyword>
<dbReference type="OrthoDB" id="7882129at2759"/>
<protein>
    <submittedName>
        <fullName evidence="4 5">Uncharacterized protein LOC111594127</fullName>
    </submittedName>
</protein>
<keyword evidence="3" id="KW-1185">Reference proteome</keyword>
<dbReference type="PANTHER" id="PTHR21163">
    <property type="entry name" value="PROTEIN G12"/>
    <property type="match status" value="1"/>
</dbReference>
<dbReference type="InterPro" id="IPR010629">
    <property type="entry name" value="Ins_allergen"/>
</dbReference>
<evidence type="ECO:0000313" key="5">
    <source>
        <dbReference type="RefSeq" id="XP_030081309.1"/>
    </source>
</evidence>
<dbReference type="GeneID" id="111594127"/>
<sequence>MRRERKTSFSYHSVLLALIAFVAVVGGAPQLKSSSMEGADGSSDAENKSSSSEEDSRSSSKDDNVSDDLIVLTSDRGPTKTPSKYDDLLRELEEKEQEEPFNPAPPLNISDFVALIPARQVVAIVNNYYRHDEEVQRGYDFIKTEIFELLQMADVLAVTNYLHGIGLDVIDLAQAVVLTLKSASADNTPGSELDVAIVNEEQKGVHGLVDSILGLLSATKFSEMYANKVKTDEHFAKFNNNLFSAEFKIIWNNLYYSEPVRELFYKDKDDIYLPQIYEFIRHIDICATDTPIRGELRLRTCLQHESPITPKSK</sequence>
<dbReference type="RefSeq" id="XP_030081309.1">
    <property type="nucleotide sequence ID" value="XM_030225449.1"/>
</dbReference>
<evidence type="ECO:0000313" key="4">
    <source>
        <dbReference type="RefSeq" id="XP_023163053.2"/>
    </source>
</evidence>
<proteinExistence type="predicted"/>
<dbReference type="Proteomes" id="UP000504633">
    <property type="component" value="Unplaced"/>
</dbReference>
<dbReference type="RefSeq" id="XP_023163053.2">
    <property type="nucleotide sequence ID" value="XM_023307285.2"/>
</dbReference>
<dbReference type="PANTHER" id="PTHR21163:SF1">
    <property type="entry name" value="PROTEIN G12"/>
    <property type="match status" value="1"/>
</dbReference>
<gene>
    <name evidence="4 5" type="primary">LOC111594127</name>
</gene>
<feature type="region of interest" description="Disordered" evidence="1">
    <location>
        <begin position="32"/>
        <end position="84"/>
    </location>
</feature>
<feature type="chain" id="PRO_5044638894" evidence="2">
    <location>
        <begin position="28"/>
        <end position="313"/>
    </location>
</feature>
<dbReference type="AlphaFoldDB" id="A0A6J1LI99"/>
<accession>A0A6J1LI99</accession>
<evidence type="ECO:0000256" key="1">
    <source>
        <dbReference type="SAM" id="MobiDB-lite"/>
    </source>
</evidence>
<organism evidence="3 4">
    <name type="scientific">Drosophila hydei</name>
    <name type="common">Fruit fly</name>
    <dbReference type="NCBI Taxonomy" id="7224"/>
    <lineage>
        <taxon>Eukaryota</taxon>
        <taxon>Metazoa</taxon>
        <taxon>Ecdysozoa</taxon>
        <taxon>Arthropoda</taxon>
        <taxon>Hexapoda</taxon>
        <taxon>Insecta</taxon>
        <taxon>Pterygota</taxon>
        <taxon>Neoptera</taxon>
        <taxon>Endopterygota</taxon>
        <taxon>Diptera</taxon>
        <taxon>Brachycera</taxon>
        <taxon>Muscomorpha</taxon>
        <taxon>Ephydroidea</taxon>
        <taxon>Drosophilidae</taxon>
        <taxon>Drosophila</taxon>
    </lineage>
</organism>
<feature type="signal peptide" evidence="2">
    <location>
        <begin position="1"/>
        <end position="27"/>
    </location>
</feature>
<dbReference type="Pfam" id="PF06757">
    <property type="entry name" value="Ins_allergen_rp"/>
    <property type="match status" value="1"/>
</dbReference>
<dbReference type="OMA" id="HIDICAT"/>
<evidence type="ECO:0000313" key="3">
    <source>
        <dbReference type="Proteomes" id="UP000504633"/>
    </source>
</evidence>
<reference evidence="4 5" key="1">
    <citation type="submission" date="2025-04" db="UniProtKB">
        <authorList>
            <consortium name="RefSeq"/>
        </authorList>
    </citation>
    <scope>IDENTIFICATION</scope>
    <source>
        <strain evidence="4 5">15085-1641.00</strain>
        <tissue evidence="4 5">Whole body</tissue>
    </source>
</reference>
<evidence type="ECO:0000256" key="2">
    <source>
        <dbReference type="SAM" id="SignalP"/>
    </source>
</evidence>
<dbReference type="KEGG" id="dhe:111594127"/>